<accession>A0A940DIR0</accession>
<evidence type="ECO:0000313" key="2">
    <source>
        <dbReference type="EMBL" id="MBO8439283.1"/>
    </source>
</evidence>
<proteinExistence type="predicted"/>
<feature type="chain" id="PRO_5038129018" description="Lipoprotein" evidence="1">
    <location>
        <begin position="23"/>
        <end position="186"/>
    </location>
</feature>
<feature type="signal peptide" evidence="1">
    <location>
        <begin position="1"/>
        <end position="22"/>
    </location>
</feature>
<organism evidence="2 3">
    <name type="scientific">Candidatus Aphodosoma intestinipullorum</name>
    <dbReference type="NCBI Taxonomy" id="2840674"/>
    <lineage>
        <taxon>Bacteria</taxon>
        <taxon>Pseudomonadati</taxon>
        <taxon>Bacteroidota</taxon>
        <taxon>Bacteroidia</taxon>
        <taxon>Bacteroidales</taxon>
        <taxon>Candidatus Aphodosoma</taxon>
    </lineage>
</organism>
<dbReference type="PROSITE" id="PS51257">
    <property type="entry name" value="PROKAR_LIPOPROTEIN"/>
    <property type="match status" value="1"/>
</dbReference>
<sequence length="186" mass="21467">MKRLLLVWLSAFVLCATIFVFSSCDTEAYDTPYLIKNSMDKPIYFEVGVRRLFELPQEIPVGGHAQLLPRYFYMDISVGTEKKKVYGKQPYQLGMPDQLQIVKFYYGDSVYIDANTGYGDRYSIFRLDSWWNDRVLSGGIIEKHDWWDDIQVFSIDEAYLSSLPGFALTDSTEAASYVKRVVRSAD</sequence>
<keyword evidence="1" id="KW-0732">Signal</keyword>
<name>A0A940DIR0_9BACT</name>
<dbReference type="Proteomes" id="UP000712007">
    <property type="component" value="Unassembled WGS sequence"/>
</dbReference>
<reference evidence="2" key="1">
    <citation type="submission" date="2020-10" db="EMBL/GenBank/DDBJ databases">
        <authorList>
            <person name="Gilroy R."/>
        </authorList>
    </citation>
    <scope>NUCLEOTIDE SEQUENCE</scope>
    <source>
        <strain evidence="2">3924</strain>
    </source>
</reference>
<reference evidence="2" key="2">
    <citation type="journal article" date="2021" name="PeerJ">
        <title>Extensive microbial diversity within the chicken gut microbiome revealed by metagenomics and culture.</title>
        <authorList>
            <person name="Gilroy R."/>
            <person name="Ravi A."/>
            <person name="Getino M."/>
            <person name="Pursley I."/>
            <person name="Horton D.L."/>
            <person name="Alikhan N.F."/>
            <person name="Baker D."/>
            <person name="Gharbi K."/>
            <person name="Hall N."/>
            <person name="Watson M."/>
            <person name="Adriaenssens E.M."/>
            <person name="Foster-Nyarko E."/>
            <person name="Jarju S."/>
            <person name="Secka A."/>
            <person name="Antonio M."/>
            <person name="Oren A."/>
            <person name="Chaudhuri R.R."/>
            <person name="La Ragione R."/>
            <person name="Hildebrand F."/>
            <person name="Pallen M.J."/>
        </authorList>
    </citation>
    <scope>NUCLEOTIDE SEQUENCE</scope>
    <source>
        <strain evidence="2">3924</strain>
    </source>
</reference>
<evidence type="ECO:0000313" key="3">
    <source>
        <dbReference type="Proteomes" id="UP000712007"/>
    </source>
</evidence>
<gene>
    <name evidence="2" type="ORF">IAC51_01375</name>
</gene>
<dbReference type="AlphaFoldDB" id="A0A940DIR0"/>
<protein>
    <recommendedName>
        <fullName evidence="4">Lipoprotein</fullName>
    </recommendedName>
</protein>
<evidence type="ECO:0008006" key="4">
    <source>
        <dbReference type="Google" id="ProtNLM"/>
    </source>
</evidence>
<evidence type="ECO:0000256" key="1">
    <source>
        <dbReference type="SAM" id="SignalP"/>
    </source>
</evidence>
<dbReference type="EMBL" id="JADIMV010000025">
    <property type="protein sequence ID" value="MBO8439283.1"/>
    <property type="molecule type" value="Genomic_DNA"/>
</dbReference>
<comment type="caution">
    <text evidence="2">The sequence shown here is derived from an EMBL/GenBank/DDBJ whole genome shotgun (WGS) entry which is preliminary data.</text>
</comment>